<evidence type="ECO:0000313" key="2">
    <source>
        <dbReference type="EMBL" id="KAA8567540.1"/>
    </source>
</evidence>
<gene>
    <name evidence="2" type="ORF">EYC84_008015</name>
</gene>
<keyword evidence="3" id="KW-1185">Reference proteome</keyword>
<dbReference type="Proteomes" id="UP000322873">
    <property type="component" value="Unassembled WGS sequence"/>
</dbReference>
<name>A0A5M9JFV6_MONFR</name>
<reference evidence="2 3" key="1">
    <citation type="submission" date="2019-06" db="EMBL/GenBank/DDBJ databases">
        <title>Genome Sequence of the Brown Rot Fungal Pathogen Monilinia fructicola.</title>
        <authorList>
            <person name="De Miccolis Angelini R.M."/>
            <person name="Landi L."/>
            <person name="Abate D."/>
            <person name="Pollastro S."/>
            <person name="Romanazzi G."/>
            <person name="Faretra F."/>
        </authorList>
    </citation>
    <scope>NUCLEOTIDE SEQUENCE [LARGE SCALE GENOMIC DNA]</scope>
    <source>
        <strain evidence="2 3">Mfrc123</strain>
    </source>
</reference>
<sequence>MEEGDLLNFQNPATTDSDREEEQEINHAVRDSGVDVTSPKRQHGIPNPNLLNLTPPVGGHARLHALGHARTPTDGVVKRVIEGLKDLGGQSGVEGNTTRLVTTHTALSTHLLHQTRLLQNLSHPLFSPLSAPPTPEFIDTLLPLLDLLSESIPRPTTQSLASITSLHSLTTDLIQTITYLSDTLHMSRQTTVTASRKLKSAKELVAEMRRDEELREEGERWVESGDWERRLKERECAGVCRGVVGGFEEVCEDWRRRLVESAGGEVAA</sequence>
<protein>
    <submittedName>
        <fullName evidence="2">Uncharacterized protein</fullName>
    </submittedName>
</protein>
<proteinExistence type="predicted"/>
<feature type="compositionally biased region" description="Basic and acidic residues" evidence="1">
    <location>
        <begin position="24"/>
        <end position="33"/>
    </location>
</feature>
<dbReference type="EMBL" id="VICG01000010">
    <property type="protein sequence ID" value="KAA8567540.1"/>
    <property type="molecule type" value="Genomic_DNA"/>
</dbReference>
<evidence type="ECO:0000256" key="1">
    <source>
        <dbReference type="SAM" id="MobiDB-lite"/>
    </source>
</evidence>
<feature type="region of interest" description="Disordered" evidence="1">
    <location>
        <begin position="1"/>
        <end position="49"/>
    </location>
</feature>
<accession>A0A5M9JFV6</accession>
<comment type="caution">
    <text evidence="2">The sequence shown here is derived from an EMBL/GenBank/DDBJ whole genome shotgun (WGS) entry which is preliminary data.</text>
</comment>
<evidence type="ECO:0000313" key="3">
    <source>
        <dbReference type="Proteomes" id="UP000322873"/>
    </source>
</evidence>
<dbReference type="VEuPathDB" id="FungiDB:MFRU_048g00380"/>
<dbReference type="AlphaFoldDB" id="A0A5M9JFV6"/>
<organism evidence="2 3">
    <name type="scientific">Monilinia fructicola</name>
    <name type="common">Brown rot fungus</name>
    <name type="synonym">Ciboria fructicola</name>
    <dbReference type="NCBI Taxonomy" id="38448"/>
    <lineage>
        <taxon>Eukaryota</taxon>
        <taxon>Fungi</taxon>
        <taxon>Dikarya</taxon>
        <taxon>Ascomycota</taxon>
        <taxon>Pezizomycotina</taxon>
        <taxon>Leotiomycetes</taxon>
        <taxon>Helotiales</taxon>
        <taxon>Sclerotiniaceae</taxon>
        <taxon>Monilinia</taxon>
    </lineage>
</organism>